<dbReference type="RefSeq" id="WP_068655917.1">
    <property type="nucleotide sequence ID" value="NZ_CP017770.1"/>
</dbReference>
<comment type="caution">
    <text evidence="2">The sequence shown here is derived from an EMBL/GenBank/DDBJ whole genome shotgun (WGS) entry which is preliminary data.</text>
</comment>
<name>A0A167FRF7_9BACL</name>
<dbReference type="AlphaFoldDB" id="A0A167FRF7"/>
<dbReference type="EMBL" id="LSFN01000005">
    <property type="protein sequence ID" value="OAB76826.1"/>
    <property type="molecule type" value="Genomic_DNA"/>
</dbReference>
<reference evidence="2 3" key="1">
    <citation type="submission" date="2016-02" db="EMBL/GenBank/DDBJ databases">
        <title>Paenibacillus sp. LPB0068, isolated from Crassostrea gigas.</title>
        <authorList>
            <person name="Shin S.-K."/>
            <person name="Yi H."/>
        </authorList>
    </citation>
    <scope>NUCLEOTIDE SEQUENCE [LARGE SCALE GENOMIC DNA]</scope>
    <source>
        <strain evidence="2 3">LPB0068</strain>
    </source>
</reference>
<dbReference type="KEGG" id="pcx:LPB68_19385"/>
<feature type="signal peptide" evidence="1">
    <location>
        <begin position="1"/>
        <end position="25"/>
    </location>
</feature>
<feature type="chain" id="PRO_5007886451" evidence="1">
    <location>
        <begin position="26"/>
        <end position="170"/>
    </location>
</feature>
<protein>
    <submittedName>
        <fullName evidence="2">Uncharacterized protein</fullName>
    </submittedName>
</protein>
<accession>A0A167FRF7</accession>
<dbReference type="STRING" id="1763538.LPB68_19385"/>
<dbReference type="OrthoDB" id="2678247at2"/>
<evidence type="ECO:0000313" key="3">
    <source>
        <dbReference type="Proteomes" id="UP000077134"/>
    </source>
</evidence>
<keyword evidence="1" id="KW-0732">Signal</keyword>
<organism evidence="2 3">
    <name type="scientific">Paenibacillus crassostreae</name>
    <dbReference type="NCBI Taxonomy" id="1763538"/>
    <lineage>
        <taxon>Bacteria</taxon>
        <taxon>Bacillati</taxon>
        <taxon>Bacillota</taxon>
        <taxon>Bacilli</taxon>
        <taxon>Bacillales</taxon>
        <taxon>Paenibacillaceae</taxon>
        <taxon>Paenibacillus</taxon>
    </lineage>
</organism>
<gene>
    <name evidence="2" type="ORF">PNBC_05355</name>
</gene>
<evidence type="ECO:0000313" key="2">
    <source>
        <dbReference type="EMBL" id="OAB76826.1"/>
    </source>
</evidence>
<dbReference type="Proteomes" id="UP000077134">
    <property type="component" value="Unassembled WGS sequence"/>
</dbReference>
<keyword evidence="3" id="KW-1185">Reference proteome</keyword>
<sequence>MRKKSALIMIMMMLICLPVITSASAVEYVETPVSKETVTAYISNLEQQAGHLVIDADEIQWYEGDAAKVVFLEREQDTGDLEGPPDGYYITNDSVEEVAYDVSEQVEVLLQIYDRDGTYEGMDIVWNESVTLDEFKTIFENSDLIDLSQFPYHLSIQDGVVVQIIQQFVP</sequence>
<proteinExistence type="predicted"/>
<evidence type="ECO:0000256" key="1">
    <source>
        <dbReference type="SAM" id="SignalP"/>
    </source>
</evidence>